<feature type="region of interest" description="Disordered" evidence="12">
    <location>
        <begin position="83"/>
        <end position="125"/>
    </location>
</feature>
<dbReference type="PANTHER" id="PTHR28598">
    <property type="entry name" value="STAGA COMPLEX 65 SUBUNIT GAMMA"/>
    <property type="match status" value="1"/>
</dbReference>
<dbReference type="RefSeq" id="XP_030833008.1">
    <property type="nucleotide sequence ID" value="XM_030977148.1"/>
</dbReference>
<evidence type="ECO:0000256" key="9">
    <source>
        <dbReference type="ARBA" id="ARBA00074250"/>
    </source>
</evidence>
<evidence type="ECO:0000256" key="11">
    <source>
        <dbReference type="ARBA" id="ARBA00084075"/>
    </source>
</evidence>
<keyword evidence="4" id="KW-0832">Ubl conjugation</keyword>
<evidence type="ECO:0000256" key="1">
    <source>
        <dbReference type="ARBA" id="ARBA00004123"/>
    </source>
</evidence>
<dbReference type="Pfam" id="PF07524">
    <property type="entry name" value="Bromo_TP"/>
    <property type="match status" value="1"/>
</dbReference>
<feature type="compositionally biased region" description="Polar residues" evidence="12">
    <location>
        <begin position="297"/>
        <end position="309"/>
    </location>
</feature>
<feature type="compositionally biased region" description="Basic and acidic residues" evidence="12">
    <location>
        <begin position="87"/>
        <end position="99"/>
    </location>
</feature>
<reference evidence="15" key="1">
    <citation type="submission" date="2015-02" db="EMBL/GenBank/DDBJ databases">
        <title>Genome sequencing for Strongylocentrotus purpuratus.</title>
        <authorList>
            <person name="Murali S."/>
            <person name="Liu Y."/>
            <person name="Vee V."/>
            <person name="English A."/>
            <person name="Wang M."/>
            <person name="Skinner E."/>
            <person name="Han Y."/>
            <person name="Muzny D.M."/>
            <person name="Worley K.C."/>
            <person name="Gibbs R.A."/>
        </authorList>
    </citation>
    <scope>NUCLEOTIDE SEQUENCE</scope>
</reference>
<dbReference type="KEGG" id="spu:100890227"/>
<feature type="region of interest" description="Disordered" evidence="12">
    <location>
        <begin position="252"/>
        <end position="365"/>
    </location>
</feature>
<proteinExistence type="predicted"/>
<evidence type="ECO:0000256" key="10">
    <source>
        <dbReference type="ARBA" id="ARBA00082307"/>
    </source>
</evidence>
<dbReference type="PANTHER" id="PTHR28598:SF1">
    <property type="entry name" value="STAGA COMPLEX 65 SUBUNIT GAMMA"/>
    <property type="match status" value="1"/>
</dbReference>
<dbReference type="InterPro" id="IPR006565">
    <property type="entry name" value="BTP"/>
</dbReference>
<feature type="compositionally biased region" description="Basic and acidic residues" evidence="12">
    <location>
        <begin position="287"/>
        <end position="296"/>
    </location>
</feature>
<dbReference type="InterPro" id="IPR009072">
    <property type="entry name" value="Histone-fold"/>
</dbReference>
<dbReference type="SMART" id="SM00576">
    <property type="entry name" value="BTP"/>
    <property type="match status" value="1"/>
</dbReference>
<dbReference type="Proteomes" id="UP000007110">
    <property type="component" value="Unassembled WGS sequence"/>
</dbReference>
<keyword evidence="15" id="KW-1185">Reference proteome</keyword>
<dbReference type="Gene3D" id="1.10.20.10">
    <property type="entry name" value="Histone, subunit A"/>
    <property type="match status" value="1"/>
</dbReference>
<dbReference type="GO" id="GO:0000124">
    <property type="term" value="C:SAGA complex"/>
    <property type="evidence" value="ECO:0007669"/>
    <property type="project" value="InterPro"/>
</dbReference>
<evidence type="ECO:0000256" key="5">
    <source>
        <dbReference type="ARBA" id="ARBA00023015"/>
    </source>
</evidence>
<evidence type="ECO:0000256" key="6">
    <source>
        <dbReference type="ARBA" id="ARBA00023163"/>
    </source>
</evidence>
<keyword evidence="3" id="KW-0597">Phosphoprotein</keyword>
<dbReference type="InParanoid" id="A0A7M7N8X1"/>
<dbReference type="GO" id="GO:0046982">
    <property type="term" value="F:protein heterodimerization activity"/>
    <property type="evidence" value="ECO:0007669"/>
    <property type="project" value="InterPro"/>
</dbReference>
<dbReference type="EnsemblMetazoa" id="XM_030977147">
    <property type="protein sequence ID" value="XP_030833007"/>
    <property type="gene ID" value="LOC100890227"/>
</dbReference>
<feature type="compositionally biased region" description="Basic and acidic residues" evidence="12">
    <location>
        <begin position="263"/>
        <end position="274"/>
    </location>
</feature>
<keyword evidence="5" id="KW-0805">Transcription regulation</keyword>
<keyword evidence="6" id="KW-0804">Transcription</keyword>
<name>A0A7M7N8X1_STRPU</name>
<dbReference type="GO" id="GO:0005634">
    <property type="term" value="C:nucleus"/>
    <property type="evidence" value="ECO:0007669"/>
    <property type="project" value="UniProtKB-SubCell"/>
</dbReference>
<evidence type="ECO:0000256" key="4">
    <source>
        <dbReference type="ARBA" id="ARBA00022843"/>
    </source>
</evidence>
<keyword evidence="2" id="KW-1017">Isopeptide bond</keyword>
<evidence type="ECO:0000256" key="3">
    <source>
        <dbReference type="ARBA" id="ARBA00022553"/>
    </source>
</evidence>
<accession>A0A7M7N8X1</accession>
<dbReference type="AlphaFoldDB" id="A0A7M7N8X1"/>
<evidence type="ECO:0000259" key="13">
    <source>
        <dbReference type="SMART" id="SM00576"/>
    </source>
</evidence>
<dbReference type="CTD" id="9913"/>
<dbReference type="OMA" id="ERIVGYN"/>
<dbReference type="InterPro" id="IPR039460">
    <property type="entry name" value="SUPT7L/Spt7"/>
</dbReference>
<dbReference type="EnsemblMetazoa" id="XM_030977148">
    <property type="protein sequence ID" value="XP_030833008"/>
    <property type="gene ID" value="LOC100890227"/>
</dbReference>
<evidence type="ECO:0000256" key="12">
    <source>
        <dbReference type="SAM" id="MobiDB-lite"/>
    </source>
</evidence>
<comment type="subunit">
    <text evidence="8">Component of the STAGA transcription coactivator-HAT complex, at least composed of SUPT3H, SUPT7L, GCN5L2, TAF5L, TAF6L, TADA3L, TAD1L, TAF10, TAF12 and TAF9.</text>
</comment>
<reference evidence="14" key="2">
    <citation type="submission" date="2021-01" db="UniProtKB">
        <authorList>
            <consortium name="EnsemblMetazoa"/>
        </authorList>
    </citation>
    <scope>IDENTIFICATION</scope>
</reference>
<organism evidence="14 15">
    <name type="scientific">Strongylocentrotus purpuratus</name>
    <name type="common">Purple sea urchin</name>
    <dbReference type="NCBI Taxonomy" id="7668"/>
    <lineage>
        <taxon>Eukaryota</taxon>
        <taxon>Metazoa</taxon>
        <taxon>Echinodermata</taxon>
        <taxon>Eleutherozoa</taxon>
        <taxon>Echinozoa</taxon>
        <taxon>Echinoidea</taxon>
        <taxon>Euechinoidea</taxon>
        <taxon>Echinacea</taxon>
        <taxon>Camarodonta</taxon>
        <taxon>Echinidea</taxon>
        <taxon>Strongylocentrotidae</taxon>
        <taxon>Strongylocentrotus</taxon>
    </lineage>
</organism>
<evidence type="ECO:0000256" key="2">
    <source>
        <dbReference type="ARBA" id="ARBA00022499"/>
    </source>
</evidence>
<protein>
    <recommendedName>
        <fullName evidence="9">STAGA complex 65 subunit gamma</fullName>
    </recommendedName>
    <alternativeName>
        <fullName evidence="11">SPTF-associated factor 65 gamma</fullName>
    </alternativeName>
    <alternativeName>
        <fullName evidence="10">Suppressor of Ty 7-like</fullName>
    </alternativeName>
</protein>
<dbReference type="FunCoup" id="A0A7M7N8X1">
    <property type="interactions" value="979"/>
</dbReference>
<dbReference type="FunFam" id="1.10.20.10:FF:000034">
    <property type="entry name" value="STAGA complex 65 subunit gamma"/>
    <property type="match status" value="1"/>
</dbReference>
<feature type="region of interest" description="Disordered" evidence="12">
    <location>
        <begin position="394"/>
        <end position="431"/>
    </location>
</feature>
<evidence type="ECO:0000313" key="14">
    <source>
        <dbReference type="EnsemblMetazoa" id="XP_030833007"/>
    </source>
</evidence>
<evidence type="ECO:0000256" key="8">
    <source>
        <dbReference type="ARBA" id="ARBA00065102"/>
    </source>
</evidence>
<sequence>MSGHWGEMSGSIVSPVTSSVVDMEALAMKSQSVQVKVPHLHQPSAQQKPQVHQLQSELCRPDVTSLHSIDLLKHCRQIRTRMLTHQHQQESSKGEDRFSSARLPPLPPQPQVQSSDKSSIPVVTGLRERPGCPRLKLADGSIEIDAGTARQLSCRAVATICSHNGYDSSQESSLETLSDVLQEFLCNTCKLLRVAVDREAHTGHTGFQDTLSQVFHEIGVGSTQTLINFWKTRIQDYHDRILKQTEEIREKYEDMKNPNYQSQDDKSPRVKEEPMSDASFHDPQSQPKDDVAENHSETSSSETPSNQPLSFHGLGGMDLDDSGGAVTVVEAGERGEEGVVDESSNEWYAGVKEEDNGEDVGSTAAGMGGVKRELMSGDDENSQDVKIEETVIGESPLGSQLTTSHTLDVDTTSPVEKKIHLNMPPRKKKKK</sequence>
<evidence type="ECO:0000256" key="7">
    <source>
        <dbReference type="ARBA" id="ARBA00023242"/>
    </source>
</evidence>
<dbReference type="OrthoDB" id="6021257at2759"/>
<dbReference type="GO" id="GO:0003713">
    <property type="term" value="F:transcription coactivator activity"/>
    <property type="evidence" value="ECO:0000318"/>
    <property type="project" value="GO_Central"/>
</dbReference>
<feature type="domain" description="Bromodomain associated" evidence="13">
    <location>
        <begin position="146"/>
        <end position="225"/>
    </location>
</feature>
<dbReference type="RefSeq" id="XP_030833007.1">
    <property type="nucleotide sequence ID" value="XM_030977147.1"/>
</dbReference>
<keyword evidence="7" id="KW-0539">Nucleus</keyword>
<feature type="compositionally biased region" description="Polar residues" evidence="12">
    <location>
        <begin position="397"/>
        <end position="414"/>
    </location>
</feature>
<evidence type="ECO:0000313" key="15">
    <source>
        <dbReference type="Proteomes" id="UP000007110"/>
    </source>
</evidence>
<dbReference type="CDD" id="cd06847">
    <property type="entry name" value="HFD_SUPT7L"/>
    <property type="match status" value="1"/>
</dbReference>
<comment type="subcellular location">
    <subcellularLocation>
        <location evidence="1">Nucleus</location>
    </subcellularLocation>
</comment>
<dbReference type="GeneID" id="100890227"/>